<dbReference type="PROSITE" id="PS00189">
    <property type="entry name" value="LIPOYL"/>
    <property type="match status" value="1"/>
</dbReference>
<protein>
    <recommendedName>
        <fullName evidence="3">Glycine cleavage system H protein</fullName>
    </recommendedName>
</protein>
<dbReference type="KEGG" id="dtr:RSDT_0097"/>
<evidence type="ECO:0000256" key="2">
    <source>
        <dbReference type="ARBA" id="ARBA00022823"/>
    </source>
</evidence>
<name>A0A1J1DP51_9BACT</name>
<dbReference type="InterPro" id="IPR000089">
    <property type="entry name" value="Biotin_lipoyl"/>
</dbReference>
<evidence type="ECO:0000259" key="5">
    <source>
        <dbReference type="PROSITE" id="PS50968"/>
    </source>
</evidence>
<evidence type="ECO:0000256" key="3">
    <source>
        <dbReference type="HAMAP-Rule" id="MF_00272"/>
    </source>
</evidence>
<feature type="domain" description="Lipoyl-binding" evidence="5">
    <location>
        <begin position="23"/>
        <end position="105"/>
    </location>
</feature>
<dbReference type="Proteomes" id="UP000242645">
    <property type="component" value="Chromosome"/>
</dbReference>
<dbReference type="RefSeq" id="WP_096399150.1">
    <property type="nucleotide sequence ID" value="NZ_AP017368.1"/>
</dbReference>
<dbReference type="GO" id="GO:0005960">
    <property type="term" value="C:glycine cleavage complex"/>
    <property type="evidence" value="ECO:0007669"/>
    <property type="project" value="InterPro"/>
</dbReference>
<accession>A0A1J1DP51</accession>
<dbReference type="InterPro" id="IPR017453">
    <property type="entry name" value="GCV_H_sub"/>
</dbReference>
<organism evidence="6 7">
    <name type="scientific">Candidatus Desulfovibrio trichonymphae</name>
    <dbReference type="NCBI Taxonomy" id="1725232"/>
    <lineage>
        <taxon>Bacteria</taxon>
        <taxon>Pseudomonadati</taxon>
        <taxon>Thermodesulfobacteriota</taxon>
        <taxon>Desulfovibrionia</taxon>
        <taxon>Desulfovibrionales</taxon>
        <taxon>Desulfovibrionaceae</taxon>
        <taxon>Desulfovibrio</taxon>
    </lineage>
</organism>
<dbReference type="Gene3D" id="2.40.50.100">
    <property type="match status" value="1"/>
</dbReference>
<dbReference type="InterPro" id="IPR002930">
    <property type="entry name" value="GCV_H"/>
</dbReference>
<dbReference type="CDD" id="cd06848">
    <property type="entry name" value="GCS_H"/>
    <property type="match status" value="1"/>
</dbReference>
<feature type="modified residue" description="N6-lipoyllysine" evidence="3 4">
    <location>
        <position position="64"/>
    </location>
</feature>
<keyword evidence="7" id="KW-1185">Reference proteome</keyword>
<keyword evidence="2 3" id="KW-0450">Lipoyl</keyword>
<dbReference type="EMBL" id="AP017368">
    <property type="protein sequence ID" value="BAV91609.1"/>
    <property type="molecule type" value="Genomic_DNA"/>
</dbReference>
<dbReference type="NCBIfam" id="TIGR00527">
    <property type="entry name" value="gcvH"/>
    <property type="match status" value="1"/>
</dbReference>
<dbReference type="InterPro" id="IPR033753">
    <property type="entry name" value="GCV_H/Fam206"/>
</dbReference>
<evidence type="ECO:0000313" key="6">
    <source>
        <dbReference type="EMBL" id="BAV91609.1"/>
    </source>
</evidence>
<dbReference type="PANTHER" id="PTHR11715">
    <property type="entry name" value="GLYCINE CLEAVAGE SYSTEM H PROTEIN"/>
    <property type="match status" value="1"/>
</dbReference>
<dbReference type="PROSITE" id="PS50968">
    <property type="entry name" value="BIOTINYL_LIPOYL"/>
    <property type="match status" value="1"/>
</dbReference>
<comment type="function">
    <text evidence="3">The glycine cleavage system catalyzes the degradation of glycine. The H protein shuttles the methylamine group of glycine from the P protein to the T protein.</text>
</comment>
<comment type="cofactor">
    <cofactor evidence="3">
        <name>(R)-lipoate</name>
        <dbReference type="ChEBI" id="CHEBI:83088"/>
    </cofactor>
    <text evidence="3">Binds 1 lipoyl cofactor covalently.</text>
</comment>
<dbReference type="SUPFAM" id="SSF51230">
    <property type="entry name" value="Single hybrid motif"/>
    <property type="match status" value="1"/>
</dbReference>
<dbReference type="GO" id="GO:0009249">
    <property type="term" value="P:protein lipoylation"/>
    <property type="evidence" value="ECO:0007669"/>
    <property type="project" value="TreeGrafter"/>
</dbReference>
<dbReference type="InterPro" id="IPR011053">
    <property type="entry name" value="Single_hybrid_motif"/>
</dbReference>
<reference evidence="6 7" key="1">
    <citation type="journal article" date="2017" name="ISME J.">
        <title>Genome of 'Ca. Desulfovibrio trichonymphae', an H2-oxidizing bacterium in a tripartite symbiotic system within a protist cell in the termite gut.</title>
        <authorList>
            <person name="Kuwahara H."/>
            <person name="Yuki M."/>
            <person name="Izawa K."/>
            <person name="Ohkuma M."/>
            <person name="Hongoh Y."/>
        </authorList>
    </citation>
    <scope>NUCLEOTIDE SEQUENCE [LARGE SCALE GENOMIC DNA]</scope>
    <source>
        <strain evidence="6 7">Rs-N31</strain>
    </source>
</reference>
<evidence type="ECO:0000256" key="4">
    <source>
        <dbReference type="PIRSR" id="PIRSR617453-50"/>
    </source>
</evidence>
<dbReference type="PANTHER" id="PTHR11715:SF3">
    <property type="entry name" value="GLYCINE CLEAVAGE SYSTEM H PROTEIN-RELATED"/>
    <property type="match status" value="1"/>
</dbReference>
<dbReference type="HAMAP" id="MF_00272">
    <property type="entry name" value="GcvH"/>
    <property type="match status" value="1"/>
</dbReference>
<dbReference type="NCBIfam" id="NF002270">
    <property type="entry name" value="PRK01202.1"/>
    <property type="match status" value="1"/>
</dbReference>
<evidence type="ECO:0000256" key="1">
    <source>
        <dbReference type="ARBA" id="ARBA00009249"/>
    </source>
</evidence>
<dbReference type="GO" id="GO:0005829">
    <property type="term" value="C:cytosol"/>
    <property type="evidence" value="ECO:0007669"/>
    <property type="project" value="TreeGrafter"/>
</dbReference>
<dbReference type="GO" id="GO:0019464">
    <property type="term" value="P:glycine decarboxylation via glycine cleavage system"/>
    <property type="evidence" value="ECO:0007669"/>
    <property type="project" value="UniProtKB-UniRule"/>
</dbReference>
<dbReference type="AlphaFoldDB" id="A0A1J1DP51"/>
<comment type="subunit">
    <text evidence="3">The glycine cleavage system is composed of four proteins: P, T, L and H.</text>
</comment>
<comment type="similarity">
    <text evidence="1 3">Belongs to the GcvH family.</text>
</comment>
<dbReference type="OrthoDB" id="9796712at2"/>
<dbReference type="InterPro" id="IPR003016">
    <property type="entry name" value="2-oxoA_DH_lipoyl-BS"/>
</dbReference>
<sequence>MSNNPTELLYSRTHEWARLEGEEAVIGITWFAQKSLGDITYVELPRAGDRLTAGTEFGSVESVKAASDLISPVNGVVVAVNTALENAPETLNTAPFGDGWLARVKLADNPKDLMAAAAYEAFCAAEKH</sequence>
<proteinExistence type="inferred from homology"/>
<evidence type="ECO:0000313" key="7">
    <source>
        <dbReference type="Proteomes" id="UP000242645"/>
    </source>
</evidence>
<dbReference type="Pfam" id="PF01597">
    <property type="entry name" value="GCV_H"/>
    <property type="match status" value="1"/>
</dbReference>
<gene>
    <name evidence="3 6" type="primary">gcvH</name>
    <name evidence="6" type="ORF">RSDT_0097</name>
</gene>